<dbReference type="KEGG" id="blen:NCTC4824_02091"/>
<evidence type="ECO:0000256" key="2">
    <source>
        <dbReference type="ARBA" id="ARBA00023052"/>
    </source>
</evidence>
<organism evidence="7 8">
    <name type="scientific">Lederbergia lenta</name>
    <name type="common">Bacillus lentus</name>
    <dbReference type="NCBI Taxonomy" id="1467"/>
    <lineage>
        <taxon>Bacteria</taxon>
        <taxon>Bacillati</taxon>
        <taxon>Bacillota</taxon>
        <taxon>Bacilli</taxon>
        <taxon>Bacillales</taxon>
        <taxon>Bacillaceae</taxon>
        <taxon>Lederbergia</taxon>
    </lineage>
</organism>
<dbReference type="GO" id="GO:0009097">
    <property type="term" value="P:isoleucine biosynthetic process"/>
    <property type="evidence" value="ECO:0007669"/>
    <property type="project" value="TreeGrafter"/>
</dbReference>
<evidence type="ECO:0000259" key="4">
    <source>
        <dbReference type="Pfam" id="PF00205"/>
    </source>
</evidence>
<evidence type="ECO:0000256" key="3">
    <source>
        <dbReference type="RuleBase" id="RU362132"/>
    </source>
</evidence>
<dbReference type="InterPro" id="IPR029061">
    <property type="entry name" value="THDP-binding"/>
</dbReference>
<evidence type="ECO:0000313" key="8">
    <source>
        <dbReference type="Proteomes" id="UP000249134"/>
    </source>
</evidence>
<dbReference type="NCBIfam" id="NF006187">
    <property type="entry name" value="PRK08322.1"/>
    <property type="match status" value="1"/>
</dbReference>
<reference evidence="7 8" key="1">
    <citation type="submission" date="2018-06" db="EMBL/GenBank/DDBJ databases">
        <authorList>
            <consortium name="Pathogen Informatics"/>
            <person name="Doyle S."/>
        </authorList>
    </citation>
    <scope>NUCLEOTIDE SEQUENCE [LARGE SCALE GENOMIC DNA]</scope>
    <source>
        <strain evidence="7 8">NCTC4824</strain>
    </source>
</reference>
<proteinExistence type="inferred from homology"/>
<comment type="similarity">
    <text evidence="1 3">Belongs to the TPP enzyme family.</text>
</comment>
<dbReference type="Pfam" id="PF02775">
    <property type="entry name" value="TPP_enzyme_C"/>
    <property type="match status" value="1"/>
</dbReference>
<dbReference type="GO" id="GO:0009099">
    <property type="term" value="P:L-valine biosynthetic process"/>
    <property type="evidence" value="ECO:0007669"/>
    <property type="project" value="TreeGrafter"/>
</dbReference>
<dbReference type="PANTHER" id="PTHR18968">
    <property type="entry name" value="THIAMINE PYROPHOSPHATE ENZYMES"/>
    <property type="match status" value="1"/>
</dbReference>
<feature type="domain" description="Thiamine pyrophosphate enzyme central" evidence="4">
    <location>
        <begin position="188"/>
        <end position="318"/>
    </location>
</feature>
<dbReference type="InterPro" id="IPR029035">
    <property type="entry name" value="DHS-like_NAD/FAD-binding_dom"/>
</dbReference>
<dbReference type="EMBL" id="LS483476">
    <property type="protein sequence ID" value="SQI57597.1"/>
    <property type="molecule type" value="Genomic_DNA"/>
</dbReference>
<dbReference type="GO" id="GO:0050660">
    <property type="term" value="F:flavin adenine dinucleotide binding"/>
    <property type="evidence" value="ECO:0007669"/>
    <property type="project" value="TreeGrafter"/>
</dbReference>
<dbReference type="EC" id="2.2.1.6" evidence="7"/>
<dbReference type="InterPro" id="IPR012001">
    <property type="entry name" value="Thiamin_PyroP_enz_TPP-bd_dom"/>
</dbReference>
<dbReference type="GO" id="GO:0005948">
    <property type="term" value="C:acetolactate synthase complex"/>
    <property type="evidence" value="ECO:0007669"/>
    <property type="project" value="TreeGrafter"/>
</dbReference>
<dbReference type="InterPro" id="IPR012000">
    <property type="entry name" value="Thiamin_PyroP_enz_cen_dom"/>
</dbReference>
<evidence type="ECO:0000259" key="6">
    <source>
        <dbReference type="Pfam" id="PF02776"/>
    </source>
</evidence>
<keyword evidence="7" id="KW-0808">Transferase</keyword>
<dbReference type="Gene3D" id="3.40.50.970">
    <property type="match status" value="2"/>
</dbReference>
<sequence length="531" mass="58301">MKSTDVFIQCLENEGVEYIFGIPGKETLDLVDSISKSKQIQFINVRHEQGAAFMADVYGRLSNRVGVCLSTLGPGATNLVTGIASANLDHSPVVAVVGQASIVKQHNESHQYINIIKLMDPVTKWSVEIKDANTIPVIIRKAFRLAMSDKPGSVVIELPENIAIEAGISRALPVTHVPENVPTTEATQQAVKIISQSQRPFVIVGNGAIRQRATEELQIFVEQLQAPVTHSFMAKGILAKDDVLNFFSFGFQENDDILRGISEADLLIVIGFDFVERMPKDWNKTKIPIIHLDTLPAEVDEHYPVQIELVGNLKETLKIMNTFDGLATPWCPSGNLKKQIAQNYQIEWNHEHIRSLPLTTENILHVIEGLSSEKTIIISDVGAHKLSIARTFQPKAPNRLIISNGFASMGIALPGSIGVKLACPNDPVICITGDGGALMNISEIETARRLGLSFIIIVLNDSVLKLEEQMMMQKFGNSDGVTYGNPDFVQLAQSFGINGVRANDIHQFRQLLSSALHAQKDITLIDVPLNT</sequence>
<dbReference type="InterPro" id="IPR011766">
    <property type="entry name" value="TPP_enzyme_TPP-bd"/>
</dbReference>
<dbReference type="InterPro" id="IPR000399">
    <property type="entry name" value="TPP-bd_CS"/>
</dbReference>
<dbReference type="GO" id="GO:0000287">
    <property type="term" value="F:magnesium ion binding"/>
    <property type="evidence" value="ECO:0007669"/>
    <property type="project" value="InterPro"/>
</dbReference>
<accession>A0A2X4VZ55</accession>
<dbReference type="PROSITE" id="PS00187">
    <property type="entry name" value="TPP_ENZYMES"/>
    <property type="match status" value="1"/>
</dbReference>
<dbReference type="GO" id="GO:0030976">
    <property type="term" value="F:thiamine pyrophosphate binding"/>
    <property type="evidence" value="ECO:0007669"/>
    <property type="project" value="InterPro"/>
</dbReference>
<protein>
    <submittedName>
        <fullName evidence="7">Thiamine pyrophosphate enzyme domain-containing protein</fullName>
        <ecNumber evidence="7">2.2.1.6</ecNumber>
    </submittedName>
</protein>
<gene>
    <name evidence="7" type="primary">ilvB_2</name>
    <name evidence="7" type="ORF">NCTC4824_02091</name>
</gene>
<dbReference type="RefSeq" id="WP_066138154.1">
    <property type="nucleotide sequence ID" value="NZ_CBCSGM010000001.1"/>
</dbReference>
<dbReference type="CDD" id="cd07035">
    <property type="entry name" value="TPP_PYR_POX_like"/>
    <property type="match status" value="1"/>
</dbReference>
<dbReference type="FunFam" id="3.40.50.970:FF:000007">
    <property type="entry name" value="Acetolactate synthase"/>
    <property type="match status" value="1"/>
</dbReference>
<evidence type="ECO:0000256" key="1">
    <source>
        <dbReference type="ARBA" id="ARBA00007812"/>
    </source>
</evidence>
<keyword evidence="2 3" id="KW-0786">Thiamine pyrophosphate</keyword>
<dbReference type="PANTHER" id="PTHR18968:SF129">
    <property type="entry name" value="ACETOLACTATE SYNTHASE"/>
    <property type="match status" value="1"/>
</dbReference>
<dbReference type="Gene3D" id="3.40.50.1220">
    <property type="entry name" value="TPP-binding domain"/>
    <property type="match status" value="1"/>
</dbReference>
<dbReference type="STRING" id="1348624.GCA_001591545_01153"/>
<dbReference type="GO" id="GO:0003984">
    <property type="term" value="F:acetolactate synthase activity"/>
    <property type="evidence" value="ECO:0007669"/>
    <property type="project" value="UniProtKB-EC"/>
</dbReference>
<dbReference type="Pfam" id="PF02776">
    <property type="entry name" value="TPP_enzyme_N"/>
    <property type="match status" value="1"/>
</dbReference>
<keyword evidence="8" id="KW-1185">Reference proteome</keyword>
<feature type="domain" description="Thiamine pyrophosphate enzyme N-terminal TPP-binding" evidence="6">
    <location>
        <begin position="1"/>
        <end position="113"/>
    </location>
</feature>
<evidence type="ECO:0000313" key="7">
    <source>
        <dbReference type="EMBL" id="SQI57597.1"/>
    </source>
</evidence>
<dbReference type="SUPFAM" id="SSF52467">
    <property type="entry name" value="DHS-like NAD/FAD-binding domain"/>
    <property type="match status" value="1"/>
</dbReference>
<name>A0A2X4VZ55_LEDLE</name>
<dbReference type="AlphaFoldDB" id="A0A2X4VZ55"/>
<dbReference type="InterPro" id="IPR045229">
    <property type="entry name" value="TPP_enz"/>
</dbReference>
<dbReference type="SUPFAM" id="SSF52518">
    <property type="entry name" value="Thiamin diphosphate-binding fold (THDP-binding)"/>
    <property type="match status" value="2"/>
</dbReference>
<evidence type="ECO:0000259" key="5">
    <source>
        <dbReference type="Pfam" id="PF02775"/>
    </source>
</evidence>
<dbReference type="Pfam" id="PF00205">
    <property type="entry name" value="TPP_enzyme_M"/>
    <property type="match status" value="1"/>
</dbReference>
<dbReference type="Proteomes" id="UP000249134">
    <property type="component" value="Chromosome 1"/>
</dbReference>
<feature type="domain" description="Thiamine pyrophosphate enzyme TPP-binding" evidence="5">
    <location>
        <begin position="380"/>
        <end position="527"/>
    </location>
</feature>